<comment type="subcellular location">
    <subcellularLocation>
        <location evidence="2">Cytoplasm</location>
    </subcellularLocation>
    <subcellularLocation>
        <location evidence="1">Nucleus</location>
    </subcellularLocation>
</comment>
<dbReference type="InterPro" id="IPR016024">
    <property type="entry name" value="ARM-type_fold"/>
</dbReference>
<dbReference type="GO" id="GO:0034657">
    <property type="term" value="C:GID complex"/>
    <property type="evidence" value="ECO:0007669"/>
    <property type="project" value="TreeGrafter"/>
</dbReference>
<dbReference type="OrthoDB" id="5559898at2759"/>
<sequence>MAVHPLTLASLKSTKNSVIGNPSAKLAIAQDQAFVQTLVQCINQPKDERISNPKEDIRVEAAHVIASLAYGSDEALASLVRSNALEGLLYALSRLALVDKAVLEPPFLRALKTLTTALADASGSSQYGLRQHTSAIRQEAEEAVDNLFQLDSLDVFLPLLASGPSQVLVYVAQLIASATRDPDQQKAIVLWQPPADRLNESKGKRGWENPDSTTIVTPSRQGGWVIRHLVGVLLRTRDCKLQEAVLLALASLAKDNAPVASALHRVPIDDEGPSVLSSVLGHTKSKNLAVQLAACSCATSIFRGTSVGTSQHPDTSLVLTILHVLNRLISSPGDPIETRTKACFILYHLVQDNAELCLLVYNQRSLNKLAELVKEITPVNAPPDWDEDEPESIACLREGALMAIASLSLSSEEIRRTITDSLDLIPLITTSITHHYVGVRYAACQCVRALSRAIAALRTNIMDSGLGLMVFEIFKKEEEDRRVTATALMVVCNLVNEHSPLRAVCVEQGMLPRLVHLLDTGEPTLRLNALWALKNFVGKSTFGDKQEVVRHLTWERFSRLLSDADAGIQEQTLCIARNITENEPGIELLFQELGPEVVLARLTNALASTEEDVVQQATYLLHHLLNGTPIHLSLILSHSSLLLTHLRSCLAMKDDIRRPAMSCILRIAESASPSLRREMAMADSGGTVATLRRIAEWRKMDHGGHVSGMGGTGTGEKGMVMHYGLDPYDRTMIDQARLTVGLLSDIGEGGFGVDHE</sequence>
<keyword evidence="7" id="KW-1185">Reference proteome</keyword>
<dbReference type="GO" id="GO:0005634">
    <property type="term" value="C:nucleus"/>
    <property type="evidence" value="ECO:0007669"/>
    <property type="project" value="UniProtKB-SubCell"/>
</dbReference>
<dbReference type="EMBL" id="ML178819">
    <property type="protein sequence ID" value="TFL04249.1"/>
    <property type="molecule type" value="Genomic_DNA"/>
</dbReference>
<dbReference type="SUPFAM" id="SSF48371">
    <property type="entry name" value="ARM repeat"/>
    <property type="match status" value="1"/>
</dbReference>
<dbReference type="InterPro" id="IPR000225">
    <property type="entry name" value="Armadillo"/>
</dbReference>
<proteinExistence type="predicted"/>
<evidence type="ECO:0000313" key="7">
    <source>
        <dbReference type="Proteomes" id="UP000305067"/>
    </source>
</evidence>
<organism evidence="6 7">
    <name type="scientific">Pterulicium gracile</name>
    <dbReference type="NCBI Taxonomy" id="1884261"/>
    <lineage>
        <taxon>Eukaryota</taxon>
        <taxon>Fungi</taxon>
        <taxon>Dikarya</taxon>
        <taxon>Basidiomycota</taxon>
        <taxon>Agaricomycotina</taxon>
        <taxon>Agaricomycetes</taxon>
        <taxon>Agaricomycetidae</taxon>
        <taxon>Agaricales</taxon>
        <taxon>Pleurotineae</taxon>
        <taxon>Pterulaceae</taxon>
        <taxon>Pterulicium</taxon>
    </lineage>
</organism>
<dbReference type="SMART" id="SM00185">
    <property type="entry name" value="ARM"/>
    <property type="match status" value="6"/>
</dbReference>
<dbReference type="InterPro" id="IPR038739">
    <property type="entry name" value="ARMC8/Vid28"/>
</dbReference>
<dbReference type="AlphaFoldDB" id="A0A5C3QV71"/>
<dbReference type="PANTHER" id="PTHR15651">
    <property type="entry name" value="ARMADILLO REPEAT-CONTAINING PROTEIN 8"/>
    <property type="match status" value="1"/>
</dbReference>
<evidence type="ECO:0000256" key="3">
    <source>
        <dbReference type="ARBA" id="ARBA00022490"/>
    </source>
</evidence>
<dbReference type="InterPro" id="IPR011989">
    <property type="entry name" value="ARM-like"/>
</dbReference>
<dbReference type="GO" id="GO:0005737">
    <property type="term" value="C:cytoplasm"/>
    <property type="evidence" value="ECO:0007669"/>
    <property type="project" value="UniProtKB-SubCell"/>
</dbReference>
<keyword evidence="5" id="KW-0539">Nucleus</keyword>
<evidence type="ECO:0000256" key="1">
    <source>
        <dbReference type="ARBA" id="ARBA00004123"/>
    </source>
</evidence>
<keyword evidence="4" id="KW-0677">Repeat</keyword>
<dbReference type="GO" id="GO:0043161">
    <property type="term" value="P:proteasome-mediated ubiquitin-dependent protein catabolic process"/>
    <property type="evidence" value="ECO:0007669"/>
    <property type="project" value="TreeGrafter"/>
</dbReference>
<protein>
    <submittedName>
        <fullName evidence="6">Armadillo-type protein</fullName>
    </submittedName>
</protein>
<evidence type="ECO:0000313" key="6">
    <source>
        <dbReference type="EMBL" id="TFL04249.1"/>
    </source>
</evidence>
<evidence type="ECO:0000256" key="5">
    <source>
        <dbReference type="ARBA" id="ARBA00023242"/>
    </source>
</evidence>
<dbReference type="PANTHER" id="PTHR15651:SF7">
    <property type="entry name" value="ARMADILLO REPEAT-CONTAINING PROTEIN 8"/>
    <property type="match status" value="1"/>
</dbReference>
<dbReference type="Pfam" id="PF00514">
    <property type="entry name" value="Arm"/>
    <property type="match status" value="1"/>
</dbReference>
<reference evidence="6 7" key="1">
    <citation type="journal article" date="2019" name="Nat. Ecol. Evol.">
        <title>Megaphylogeny resolves global patterns of mushroom evolution.</title>
        <authorList>
            <person name="Varga T."/>
            <person name="Krizsan K."/>
            <person name="Foldi C."/>
            <person name="Dima B."/>
            <person name="Sanchez-Garcia M."/>
            <person name="Sanchez-Ramirez S."/>
            <person name="Szollosi G.J."/>
            <person name="Szarkandi J.G."/>
            <person name="Papp V."/>
            <person name="Albert L."/>
            <person name="Andreopoulos W."/>
            <person name="Angelini C."/>
            <person name="Antonin V."/>
            <person name="Barry K.W."/>
            <person name="Bougher N.L."/>
            <person name="Buchanan P."/>
            <person name="Buyck B."/>
            <person name="Bense V."/>
            <person name="Catcheside P."/>
            <person name="Chovatia M."/>
            <person name="Cooper J."/>
            <person name="Damon W."/>
            <person name="Desjardin D."/>
            <person name="Finy P."/>
            <person name="Geml J."/>
            <person name="Haridas S."/>
            <person name="Hughes K."/>
            <person name="Justo A."/>
            <person name="Karasinski D."/>
            <person name="Kautmanova I."/>
            <person name="Kiss B."/>
            <person name="Kocsube S."/>
            <person name="Kotiranta H."/>
            <person name="LaButti K.M."/>
            <person name="Lechner B.E."/>
            <person name="Liimatainen K."/>
            <person name="Lipzen A."/>
            <person name="Lukacs Z."/>
            <person name="Mihaltcheva S."/>
            <person name="Morgado L.N."/>
            <person name="Niskanen T."/>
            <person name="Noordeloos M.E."/>
            <person name="Ohm R.A."/>
            <person name="Ortiz-Santana B."/>
            <person name="Ovrebo C."/>
            <person name="Racz N."/>
            <person name="Riley R."/>
            <person name="Savchenko A."/>
            <person name="Shiryaev A."/>
            <person name="Soop K."/>
            <person name="Spirin V."/>
            <person name="Szebenyi C."/>
            <person name="Tomsovsky M."/>
            <person name="Tulloss R.E."/>
            <person name="Uehling J."/>
            <person name="Grigoriev I.V."/>
            <person name="Vagvolgyi C."/>
            <person name="Papp T."/>
            <person name="Martin F.M."/>
            <person name="Miettinen O."/>
            <person name="Hibbett D.S."/>
            <person name="Nagy L.G."/>
        </authorList>
    </citation>
    <scope>NUCLEOTIDE SEQUENCE [LARGE SCALE GENOMIC DNA]</scope>
    <source>
        <strain evidence="6 7">CBS 309.79</strain>
    </source>
</reference>
<accession>A0A5C3QV71</accession>
<name>A0A5C3QV71_9AGAR</name>
<dbReference type="Gene3D" id="1.25.10.10">
    <property type="entry name" value="Leucine-rich Repeat Variant"/>
    <property type="match status" value="3"/>
</dbReference>
<evidence type="ECO:0000256" key="4">
    <source>
        <dbReference type="ARBA" id="ARBA00022737"/>
    </source>
</evidence>
<dbReference type="Proteomes" id="UP000305067">
    <property type="component" value="Unassembled WGS sequence"/>
</dbReference>
<dbReference type="STRING" id="1884261.A0A5C3QV71"/>
<evidence type="ECO:0000256" key="2">
    <source>
        <dbReference type="ARBA" id="ARBA00004496"/>
    </source>
</evidence>
<gene>
    <name evidence="6" type="ORF">BDV98DRAFT_544990</name>
</gene>
<keyword evidence="3" id="KW-0963">Cytoplasm</keyword>